<evidence type="ECO:0000256" key="1">
    <source>
        <dbReference type="SAM" id="MobiDB-lite"/>
    </source>
</evidence>
<dbReference type="Proteomes" id="UP000628086">
    <property type="component" value="Unassembled WGS sequence"/>
</dbReference>
<keyword evidence="3" id="KW-1185">Reference proteome</keyword>
<name>A0ABR6V374_9PSED</name>
<feature type="compositionally biased region" description="Basic and acidic residues" evidence="1">
    <location>
        <begin position="55"/>
        <end position="65"/>
    </location>
</feature>
<feature type="compositionally biased region" description="Acidic residues" evidence="1">
    <location>
        <begin position="100"/>
        <end position="111"/>
    </location>
</feature>
<reference evidence="2 3" key="1">
    <citation type="journal article" date="2020" name="Microorganisms">
        <title>Reliable Identification of Environmental Pseudomonas Isolates Using the rpoD Gene.</title>
        <authorList>
            <consortium name="The Broad Institute Genome Sequencing Platform"/>
            <person name="Girard L."/>
            <person name="Lood C."/>
            <person name="Rokni-Zadeh H."/>
            <person name="van Noort V."/>
            <person name="Lavigne R."/>
            <person name="De Mot R."/>
        </authorList>
    </citation>
    <scope>NUCLEOTIDE SEQUENCE [LARGE SCALE GENOMIC DNA]</scope>
    <source>
        <strain evidence="2 3">RW7P2</strain>
    </source>
</reference>
<sequence>MANEQDKSGQQGGTSQNAQGSRPNDPGRTSEAGQKGGQTTGGRPEERQQGGQGSWEDKQRGDLERASGANQQGAKGGHGADTQSDNRRPQDMDDNSQTVQDEDSGMTDDNR</sequence>
<evidence type="ECO:0000313" key="2">
    <source>
        <dbReference type="EMBL" id="MBC3474337.1"/>
    </source>
</evidence>
<comment type="caution">
    <text evidence="2">The sequence shown here is derived from an EMBL/GenBank/DDBJ whole genome shotgun (WGS) entry which is preliminary data.</text>
</comment>
<accession>A0ABR6V374</accession>
<organism evidence="2 3">
    <name type="scientific">Pseudomonas taiwanensis</name>
    <dbReference type="NCBI Taxonomy" id="470150"/>
    <lineage>
        <taxon>Bacteria</taxon>
        <taxon>Pseudomonadati</taxon>
        <taxon>Pseudomonadota</taxon>
        <taxon>Gammaproteobacteria</taxon>
        <taxon>Pseudomonadales</taxon>
        <taxon>Pseudomonadaceae</taxon>
        <taxon>Pseudomonas</taxon>
    </lineage>
</organism>
<feature type="compositionally biased region" description="Polar residues" evidence="1">
    <location>
        <begin position="13"/>
        <end position="22"/>
    </location>
</feature>
<feature type="region of interest" description="Disordered" evidence="1">
    <location>
        <begin position="1"/>
        <end position="111"/>
    </location>
</feature>
<protein>
    <submittedName>
        <fullName evidence="2">Stress-induced protein</fullName>
    </submittedName>
</protein>
<evidence type="ECO:0000313" key="3">
    <source>
        <dbReference type="Proteomes" id="UP000628086"/>
    </source>
</evidence>
<proteinExistence type="predicted"/>
<dbReference type="RefSeq" id="WP_023381020.1">
    <property type="nucleotide sequence ID" value="NZ_JABWRR010000001.1"/>
</dbReference>
<dbReference type="EMBL" id="JABWRS010000001">
    <property type="protein sequence ID" value="MBC3474337.1"/>
    <property type="molecule type" value="Genomic_DNA"/>
</dbReference>
<gene>
    <name evidence="2" type="ORF">HU747_01875</name>
</gene>